<feature type="domain" description="Resolvase/invertase-type recombinase catalytic" evidence="1">
    <location>
        <begin position="13"/>
        <end position="163"/>
    </location>
</feature>
<dbReference type="PROSITE" id="PS51736">
    <property type="entry name" value="RECOMBINASES_3"/>
    <property type="match status" value="1"/>
</dbReference>
<dbReference type="PROSITE" id="PS51737">
    <property type="entry name" value="RECOMBINASE_DNA_BIND"/>
    <property type="match status" value="1"/>
</dbReference>
<dbReference type="InterPro" id="IPR025827">
    <property type="entry name" value="Zn_ribbon_recom_dom"/>
</dbReference>
<dbReference type="InterPro" id="IPR036162">
    <property type="entry name" value="Resolvase-like_N_sf"/>
</dbReference>
<dbReference type="GO" id="GO:0003677">
    <property type="term" value="F:DNA binding"/>
    <property type="evidence" value="ECO:0007669"/>
    <property type="project" value="InterPro"/>
</dbReference>
<evidence type="ECO:0000313" key="4">
    <source>
        <dbReference type="Proteomes" id="UP000316095"/>
    </source>
</evidence>
<accession>A0A5C5X9G8</accession>
<dbReference type="SUPFAM" id="SSF53041">
    <property type="entry name" value="Resolvase-like"/>
    <property type="match status" value="1"/>
</dbReference>
<evidence type="ECO:0008006" key="5">
    <source>
        <dbReference type="Google" id="ProtNLM"/>
    </source>
</evidence>
<sequence length="409" mass="47123">MLIDRFDRNKKYRVVIYVRMSTKMQNERSPDQQIERIKELIHRLQLPWEVVAIYRGDGISGRSSRKRLDFQQMLKDLKSGKVQAELILVDSFERFSRADNNHEIRSKLARQGIKILTADSNFENPDSVPGKALSFVESFRATEEGRIKAHNVLRGKHDAVRLGHWPGGSAPFGYRLKNIMTLRKGVEEIDYRTIEPIPEHKGIILKIFESAAHENLGASRICRKLNKDPEIPEDLKPFSISSIDSFLQNELYYGEMIWGKYCYGIVDDVRVRQPVPEQDWVRNENFCEPIVDKALWDLAAKNRAARRLKNNDSNDQSKNGCRPNMPHARGIALKYPLSGLVICSSCGRSMVATSGAKYKTISGEIRNYVSYRCPARFADECDNHFSIPEEWLRETVFDLIRQQLFSISQ</sequence>
<comment type="caution">
    <text evidence="3">The sequence shown here is derived from an EMBL/GenBank/DDBJ whole genome shotgun (WGS) entry which is preliminary data.</text>
</comment>
<dbReference type="RefSeq" id="WP_146501776.1">
    <property type="nucleotide sequence ID" value="NZ_SJPG01000001.1"/>
</dbReference>
<evidence type="ECO:0000259" key="1">
    <source>
        <dbReference type="PROSITE" id="PS51736"/>
    </source>
</evidence>
<dbReference type="InterPro" id="IPR011109">
    <property type="entry name" value="DNA_bind_recombinase_dom"/>
</dbReference>
<dbReference type="InterPro" id="IPR050639">
    <property type="entry name" value="SSR_resolvase"/>
</dbReference>
<name>A0A5C5X9G8_9PLAN</name>
<dbReference type="Pfam" id="PF00239">
    <property type="entry name" value="Resolvase"/>
    <property type="match status" value="1"/>
</dbReference>
<dbReference type="Pfam" id="PF13408">
    <property type="entry name" value="Zn_ribbon_recom"/>
    <property type="match status" value="1"/>
</dbReference>
<reference evidence="3 4" key="1">
    <citation type="submission" date="2019-02" db="EMBL/GenBank/DDBJ databases">
        <title>Deep-cultivation of Planctomycetes and their phenomic and genomic characterization uncovers novel biology.</title>
        <authorList>
            <person name="Wiegand S."/>
            <person name="Jogler M."/>
            <person name="Boedeker C."/>
            <person name="Pinto D."/>
            <person name="Vollmers J."/>
            <person name="Rivas-Marin E."/>
            <person name="Kohn T."/>
            <person name="Peeters S.H."/>
            <person name="Heuer A."/>
            <person name="Rast P."/>
            <person name="Oberbeckmann S."/>
            <person name="Bunk B."/>
            <person name="Jeske O."/>
            <person name="Meyerdierks A."/>
            <person name="Storesund J.E."/>
            <person name="Kallscheuer N."/>
            <person name="Luecker S."/>
            <person name="Lage O.M."/>
            <person name="Pohl T."/>
            <person name="Merkel B.J."/>
            <person name="Hornburger P."/>
            <person name="Mueller R.-W."/>
            <person name="Bruemmer F."/>
            <person name="Labrenz M."/>
            <person name="Spormann A.M."/>
            <person name="Op Den Camp H."/>
            <person name="Overmann J."/>
            <person name="Amann R."/>
            <person name="Jetten M.S.M."/>
            <person name="Mascher T."/>
            <person name="Medema M.H."/>
            <person name="Devos D.P."/>
            <person name="Kaster A.-K."/>
            <person name="Ovreas L."/>
            <person name="Rohde M."/>
            <person name="Galperin M.Y."/>
            <person name="Jogler C."/>
        </authorList>
    </citation>
    <scope>NUCLEOTIDE SEQUENCE [LARGE SCALE GENOMIC DNA]</scope>
    <source>
        <strain evidence="3 4">Pan54</strain>
    </source>
</reference>
<protein>
    <recommendedName>
        <fullName evidence="5">Resolvase/invertase-type recombinase catalytic domain-containing protein</fullName>
    </recommendedName>
</protein>
<organism evidence="3 4">
    <name type="scientific">Rubinisphaera italica</name>
    <dbReference type="NCBI Taxonomy" id="2527969"/>
    <lineage>
        <taxon>Bacteria</taxon>
        <taxon>Pseudomonadati</taxon>
        <taxon>Planctomycetota</taxon>
        <taxon>Planctomycetia</taxon>
        <taxon>Planctomycetales</taxon>
        <taxon>Planctomycetaceae</taxon>
        <taxon>Rubinisphaera</taxon>
    </lineage>
</organism>
<dbReference type="Gene3D" id="3.90.1750.20">
    <property type="entry name" value="Putative Large Serine Recombinase, Chain B, Domain 2"/>
    <property type="match status" value="1"/>
</dbReference>
<dbReference type="CDD" id="cd00338">
    <property type="entry name" value="Ser_Recombinase"/>
    <property type="match status" value="1"/>
</dbReference>
<gene>
    <name evidence="3" type="ORF">Pan54_02980</name>
</gene>
<dbReference type="Gene3D" id="3.40.50.1390">
    <property type="entry name" value="Resolvase, N-terminal catalytic domain"/>
    <property type="match status" value="1"/>
</dbReference>
<dbReference type="OrthoDB" id="9804620at2"/>
<evidence type="ECO:0000313" key="3">
    <source>
        <dbReference type="EMBL" id="TWT59590.1"/>
    </source>
</evidence>
<dbReference type="PANTHER" id="PTHR30461">
    <property type="entry name" value="DNA-INVERTASE FROM LAMBDOID PROPHAGE"/>
    <property type="match status" value="1"/>
</dbReference>
<dbReference type="EMBL" id="SJPG01000001">
    <property type="protein sequence ID" value="TWT59590.1"/>
    <property type="molecule type" value="Genomic_DNA"/>
</dbReference>
<dbReference type="Pfam" id="PF07508">
    <property type="entry name" value="Recombinase"/>
    <property type="match status" value="1"/>
</dbReference>
<evidence type="ECO:0000259" key="2">
    <source>
        <dbReference type="PROSITE" id="PS51737"/>
    </source>
</evidence>
<keyword evidence="4" id="KW-1185">Reference proteome</keyword>
<feature type="domain" description="Recombinase" evidence="2">
    <location>
        <begin position="171"/>
        <end position="310"/>
    </location>
</feature>
<dbReference type="InterPro" id="IPR038109">
    <property type="entry name" value="DNA_bind_recomb_sf"/>
</dbReference>
<dbReference type="PANTHER" id="PTHR30461:SF23">
    <property type="entry name" value="DNA RECOMBINASE-RELATED"/>
    <property type="match status" value="1"/>
</dbReference>
<proteinExistence type="predicted"/>
<dbReference type="Proteomes" id="UP000316095">
    <property type="component" value="Unassembled WGS sequence"/>
</dbReference>
<dbReference type="SMART" id="SM00857">
    <property type="entry name" value="Resolvase"/>
    <property type="match status" value="1"/>
</dbReference>
<dbReference type="AlphaFoldDB" id="A0A5C5X9G8"/>
<dbReference type="GO" id="GO:0000150">
    <property type="term" value="F:DNA strand exchange activity"/>
    <property type="evidence" value="ECO:0007669"/>
    <property type="project" value="InterPro"/>
</dbReference>
<dbReference type="InterPro" id="IPR006119">
    <property type="entry name" value="Resolv_N"/>
</dbReference>